<evidence type="ECO:0000256" key="2">
    <source>
        <dbReference type="ARBA" id="ARBA00022980"/>
    </source>
</evidence>
<dbReference type="GO" id="GO:0015934">
    <property type="term" value="C:large ribosomal subunit"/>
    <property type="evidence" value="ECO:0007669"/>
    <property type="project" value="InterPro"/>
</dbReference>
<dbReference type="InterPro" id="IPR011332">
    <property type="entry name" value="Ribosomal_zn-bd"/>
</dbReference>
<name>A0A1G1YMP4_9BACT</name>
<dbReference type="PANTHER" id="PTHR35534">
    <property type="entry name" value="50S RIBOSOMAL PROTEIN L32"/>
    <property type="match status" value="1"/>
</dbReference>
<protein>
    <recommendedName>
        <fullName evidence="4 5">Large ribosomal subunit protein bL32</fullName>
    </recommendedName>
</protein>
<dbReference type="EMBL" id="MHIP01000051">
    <property type="protein sequence ID" value="OGY53625.1"/>
    <property type="molecule type" value="Genomic_DNA"/>
</dbReference>
<evidence type="ECO:0000256" key="5">
    <source>
        <dbReference type="HAMAP-Rule" id="MF_00340"/>
    </source>
</evidence>
<dbReference type="NCBIfam" id="TIGR01031">
    <property type="entry name" value="rpmF_bact"/>
    <property type="match status" value="1"/>
</dbReference>
<gene>
    <name evidence="5" type="primary">rpmF</name>
    <name evidence="6" type="ORF">A3A24_03015</name>
</gene>
<dbReference type="Pfam" id="PF01783">
    <property type="entry name" value="Ribosomal_L32p"/>
    <property type="match status" value="1"/>
</dbReference>
<keyword evidence="2 5" id="KW-0689">Ribosomal protein</keyword>
<dbReference type="GO" id="GO:0003735">
    <property type="term" value="F:structural constituent of ribosome"/>
    <property type="evidence" value="ECO:0007669"/>
    <property type="project" value="InterPro"/>
</dbReference>
<evidence type="ECO:0000313" key="6">
    <source>
        <dbReference type="EMBL" id="OGY53625.1"/>
    </source>
</evidence>
<dbReference type="Proteomes" id="UP000176512">
    <property type="component" value="Unassembled WGS sequence"/>
</dbReference>
<dbReference type="InterPro" id="IPR002677">
    <property type="entry name" value="Ribosomal_bL32"/>
</dbReference>
<evidence type="ECO:0000256" key="4">
    <source>
        <dbReference type="ARBA" id="ARBA00035178"/>
    </source>
</evidence>
<proteinExistence type="inferred from homology"/>
<keyword evidence="3 5" id="KW-0687">Ribonucleoprotein</keyword>
<sequence length="80" mass="9234">MAVPKWHRSKSRQGQRRMHIFLRAPKLQTCPKCSKALLPHVTCPNCGYYKGSQVKDVLAKLTKKERKLKEKELKSKSNGK</sequence>
<organism evidence="6 7">
    <name type="scientific">Candidatus Buchananbacteria bacterium RIFCSPLOWO2_01_FULL_46_12</name>
    <dbReference type="NCBI Taxonomy" id="1797546"/>
    <lineage>
        <taxon>Bacteria</taxon>
        <taxon>Candidatus Buchananiibacteriota</taxon>
    </lineage>
</organism>
<evidence type="ECO:0000313" key="7">
    <source>
        <dbReference type="Proteomes" id="UP000176512"/>
    </source>
</evidence>
<dbReference type="InterPro" id="IPR044957">
    <property type="entry name" value="Ribosomal_bL32_bact"/>
</dbReference>
<evidence type="ECO:0000256" key="1">
    <source>
        <dbReference type="ARBA" id="ARBA00008560"/>
    </source>
</evidence>
<dbReference type="GO" id="GO:0006412">
    <property type="term" value="P:translation"/>
    <property type="evidence" value="ECO:0007669"/>
    <property type="project" value="UniProtKB-UniRule"/>
</dbReference>
<dbReference type="SUPFAM" id="SSF57829">
    <property type="entry name" value="Zn-binding ribosomal proteins"/>
    <property type="match status" value="1"/>
</dbReference>
<dbReference type="PANTHER" id="PTHR35534:SF1">
    <property type="entry name" value="LARGE RIBOSOMAL SUBUNIT PROTEIN BL32"/>
    <property type="match status" value="1"/>
</dbReference>
<comment type="similarity">
    <text evidence="1 5">Belongs to the bacterial ribosomal protein bL32 family.</text>
</comment>
<dbReference type="AlphaFoldDB" id="A0A1G1YMP4"/>
<dbReference type="HAMAP" id="MF_00340">
    <property type="entry name" value="Ribosomal_bL32"/>
    <property type="match status" value="1"/>
</dbReference>
<accession>A0A1G1YMP4</accession>
<comment type="caution">
    <text evidence="6">The sequence shown here is derived from an EMBL/GenBank/DDBJ whole genome shotgun (WGS) entry which is preliminary data.</text>
</comment>
<reference evidence="6 7" key="1">
    <citation type="journal article" date="2016" name="Nat. Commun.">
        <title>Thousands of microbial genomes shed light on interconnected biogeochemical processes in an aquifer system.</title>
        <authorList>
            <person name="Anantharaman K."/>
            <person name="Brown C.T."/>
            <person name="Hug L.A."/>
            <person name="Sharon I."/>
            <person name="Castelle C.J."/>
            <person name="Probst A.J."/>
            <person name="Thomas B.C."/>
            <person name="Singh A."/>
            <person name="Wilkins M.J."/>
            <person name="Karaoz U."/>
            <person name="Brodie E.L."/>
            <person name="Williams K.H."/>
            <person name="Hubbard S.S."/>
            <person name="Banfield J.F."/>
        </authorList>
    </citation>
    <scope>NUCLEOTIDE SEQUENCE [LARGE SCALE GENOMIC DNA]</scope>
</reference>
<evidence type="ECO:0000256" key="3">
    <source>
        <dbReference type="ARBA" id="ARBA00023274"/>
    </source>
</evidence>